<dbReference type="VEuPathDB" id="VectorBase:ISCW019739"/>
<dbReference type="EMBL" id="ABJB010984538">
    <property type="status" value="NOT_ANNOTATED_CDS"/>
    <property type="molecule type" value="Genomic_DNA"/>
</dbReference>
<dbReference type="PaxDb" id="6945-B7PU34"/>
<dbReference type="EnsemblMetazoa" id="ISCW019739-RA">
    <property type="protein sequence ID" value="ISCW019739-PA"/>
    <property type="gene ID" value="ISCW019739"/>
</dbReference>
<evidence type="ECO:0000256" key="5">
    <source>
        <dbReference type="ARBA" id="ARBA00022989"/>
    </source>
</evidence>
<dbReference type="Pfam" id="PF00864">
    <property type="entry name" value="P2X_receptor"/>
    <property type="match status" value="1"/>
</dbReference>
<dbReference type="PANTHER" id="PTHR47501:SF5">
    <property type="entry name" value="HAT C-TERMINAL DIMERISATION DOMAIN-CONTAINING PROTEIN"/>
    <property type="match status" value="1"/>
</dbReference>
<dbReference type="VEuPathDB" id="VectorBase:ISCI019739"/>
<evidence type="ECO:0000313" key="10">
    <source>
        <dbReference type="EMBL" id="EEC10106.1"/>
    </source>
</evidence>
<dbReference type="Gene3D" id="2.60.490.10">
    <property type="entry name" value="atp-gated p2x4 ion channel domain"/>
    <property type="match status" value="1"/>
</dbReference>
<dbReference type="EMBL" id="DS790259">
    <property type="protein sequence ID" value="EEC10106.1"/>
    <property type="molecule type" value="Genomic_DNA"/>
</dbReference>
<evidence type="ECO:0000256" key="8">
    <source>
        <dbReference type="ARBA" id="ARBA00023286"/>
    </source>
</evidence>
<dbReference type="InterPro" id="IPR059116">
    <property type="entry name" value="P2X_receptor"/>
</dbReference>
<accession>B7PU34</accession>
<evidence type="ECO:0000313" key="12">
    <source>
        <dbReference type="Proteomes" id="UP000001555"/>
    </source>
</evidence>
<evidence type="ECO:0000256" key="6">
    <source>
        <dbReference type="ARBA" id="ARBA00023065"/>
    </source>
</evidence>
<evidence type="ECO:0000256" key="3">
    <source>
        <dbReference type="ARBA" id="ARBA00022448"/>
    </source>
</evidence>
<proteinExistence type="evidence at protein level"/>
<keyword evidence="6" id="KW-0406">Ion transport</keyword>
<dbReference type="PANTHER" id="PTHR47501">
    <property type="entry name" value="TRANSPOSASE-RELATED"/>
    <property type="match status" value="1"/>
</dbReference>
<keyword evidence="7" id="KW-0472">Membrane</keyword>
<comment type="similarity">
    <text evidence="2">Belongs to the P2X receptor family.</text>
</comment>
<evidence type="ECO:0007829" key="13">
    <source>
        <dbReference type="PeptideAtlas" id="B7PU34"/>
    </source>
</evidence>
<dbReference type="EMBL" id="ABJB010450074">
    <property type="status" value="NOT_ANNOTATED_CDS"/>
    <property type="molecule type" value="Genomic_DNA"/>
</dbReference>
<evidence type="ECO:0000256" key="7">
    <source>
        <dbReference type="ARBA" id="ARBA00023136"/>
    </source>
</evidence>
<keyword evidence="8" id="KW-1071">Ligand-gated ion channel</keyword>
<reference evidence="10 12" key="1">
    <citation type="submission" date="2008-03" db="EMBL/GenBank/DDBJ databases">
        <title>Annotation of Ixodes scapularis.</title>
        <authorList>
            <consortium name="Ixodes scapularis Genome Project Consortium"/>
            <person name="Caler E."/>
            <person name="Hannick L.I."/>
            <person name="Bidwell S."/>
            <person name="Joardar V."/>
            <person name="Thiagarajan M."/>
            <person name="Amedeo P."/>
            <person name="Galinsky K.J."/>
            <person name="Schobel S."/>
            <person name="Inman J."/>
            <person name="Hostetler J."/>
            <person name="Miller J."/>
            <person name="Hammond M."/>
            <person name="Megy K."/>
            <person name="Lawson D."/>
            <person name="Kodira C."/>
            <person name="Sutton G."/>
            <person name="Meyer J."/>
            <person name="Hill C.A."/>
            <person name="Birren B."/>
            <person name="Nene V."/>
            <person name="Collins F."/>
            <person name="Alarcon-Chaidez F."/>
            <person name="Wikel S."/>
            <person name="Strausberg R."/>
        </authorList>
    </citation>
    <scope>NUCLEOTIDE SEQUENCE [LARGE SCALE GENOMIC DNA]</scope>
    <source>
        <strain evidence="12">Wikel</strain>
        <strain evidence="10">Wikel colony</strain>
    </source>
</reference>
<evidence type="ECO:0000313" key="11">
    <source>
        <dbReference type="EnsemblMetazoa" id="ISCW019739-PA"/>
    </source>
</evidence>
<dbReference type="AlphaFoldDB" id="B7PU34"/>
<dbReference type="OrthoDB" id="494673at2759"/>
<organism>
    <name type="scientific">Ixodes scapularis</name>
    <name type="common">Black-legged tick</name>
    <name type="synonym">Deer tick</name>
    <dbReference type="NCBI Taxonomy" id="6945"/>
    <lineage>
        <taxon>Eukaryota</taxon>
        <taxon>Metazoa</taxon>
        <taxon>Ecdysozoa</taxon>
        <taxon>Arthropoda</taxon>
        <taxon>Chelicerata</taxon>
        <taxon>Arachnida</taxon>
        <taxon>Acari</taxon>
        <taxon>Parasitiformes</taxon>
        <taxon>Ixodida</taxon>
        <taxon>Ixodoidea</taxon>
        <taxon>Ixodidae</taxon>
        <taxon>Ixodinae</taxon>
        <taxon>Ixodes</taxon>
    </lineage>
</organism>
<dbReference type="Proteomes" id="UP000001555">
    <property type="component" value="Unassembled WGS sequence"/>
</dbReference>
<dbReference type="EMBL" id="ABJB010810180">
    <property type="status" value="NOT_ANNOTATED_CDS"/>
    <property type="molecule type" value="Genomic_DNA"/>
</dbReference>
<keyword evidence="4" id="KW-0812">Transmembrane</keyword>
<dbReference type="InterPro" id="IPR027309">
    <property type="entry name" value="P2X_extracellular_dom_sf"/>
</dbReference>
<reference evidence="11" key="2">
    <citation type="submission" date="2020-05" db="UniProtKB">
        <authorList>
            <consortium name="EnsemblMetazoa"/>
        </authorList>
    </citation>
    <scope>IDENTIFICATION</scope>
    <source>
        <strain evidence="11">wikel</strain>
    </source>
</reference>
<comment type="subcellular location">
    <subcellularLocation>
        <location evidence="1">Endomembrane system</location>
    </subcellularLocation>
</comment>
<dbReference type="HOGENOM" id="CLU_875175_0_0_1"/>
<keyword evidence="9" id="KW-0407">Ion channel</keyword>
<keyword evidence="13" id="KW-1267">Proteomics identification</keyword>
<gene>
    <name evidence="10" type="ORF">IscW_ISCW019739</name>
</gene>
<keyword evidence="5" id="KW-1133">Transmembrane helix</keyword>
<protein>
    <submittedName>
        <fullName evidence="10 11">P2X purinoceptor,putative</fullName>
    </submittedName>
</protein>
<dbReference type="EMBL" id="ABJB010805987">
    <property type="status" value="NOT_ANNOTATED_CDS"/>
    <property type="molecule type" value="Genomic_DNA"/>
</dbReference>
<keyword evidence="12" id="KW-1185">Reference proteome</keyword>
<dbReference type="EMBL" id="ABJB010960358">
    <property type="status" value="NOT_ANNOTATED_CDS"/>
    <property type="molecule type" value="Genomic_DNA"/>
</dbReference>
<evidence type="ECO:0000256" key="4">
    <source>
        <dbReference type="ARBA" id="ARBA00022692"/>
    </source>
</evidence>
<evidence type="ECO:0000256" key="9">
    <source>
        <dbReference type="ARBA" id="ARBA00023303"/>
    </source>
</evidence>
<dbReference type="InParanoid" id="B7PU34"/>
<dbReference type="VEuPathDB" id="VectorBase:ISCP_031631"/>
<evidence type="ECO:0000256" key="2">
    <source>
        <dbReference type="ARBA" id="ARBA00009848"/>
    </source>
</evidence>
<name>B7PU34_IXOSC</name>
<sequence length="318" mass="35629">MGRVICDRVANELIDIFDKYGIAGKVITDDATNFAKAFRIYRANEEATDDGSDIQPKELTELLDDQDDAMIARQLPPHHRCAIHTLTLVLPTLTMLISKLEYDAMKVLVFCAPLVTTLLNGIQKSFSHLMNDRQLILAATIIPRFKPSMMNELIKLMTSRFKSGALWPNSTGPASLTSFLEYITKWAQNTKNGVGFISKSTAPGFRVTLTKTRQDKTNKAHTFGQLSGETCVMGLGTCLKDTVSYIFEYDTLKVVHISNKKIGALNRLIQLGGVIQLLINWDCNLDFDAKYCIPKYTFSRLDDPNAVLAKGWNFRQAH</sequence>
<evidence type="ECO:0000256" key="1">
    <source>
        <dbReference type="ARBA" id="ARBA00004308"/>
    </source>
</evidence>
<keyword evidence="3" id="KW-0813">Transport</keyword>